<dbReference type="AlphaFoldDB" id="A0A060Y882"/>
<evidence type="ECO:0000256" key="1">
    <source>
        <dbReference type="SAM" id="MobiDB-lite"/>
    </source>
</evidence>
<dbReference type="GO" id="GO:0032299">
    <property type="term" value="C:ribonuclease H2 complex"/>
    <property type="evidence" value="ECO:0007669"/>
    <property type="project" value="InterPro"/>
</dbReference>
<dbReference type="Gene3D" id="1.10.20.120">
    <property type="match status" value="1"/>
</dbReference>
<evidence type="ECO:0000313" key="2">
    <source>
        <dbReference type="EMBL" id="CDQ85599.1"/>
    </source>
</evidence>
<protein>
    <submittedName>
        <fullName evidence="2">Uncharacterized protein</fullName>
    </submittedName>
</protein>
<dbReference type="PaxDb" id="8022-A0A060Y882"/>
<organism evidence="2 3">
    <name type="scientific">Oncorhynchus mykiss</name>
    <name type="common">Rainbow trout</name>
    <name type="synonym">Salmo gairdneri</name>
    <dbReference type="NCBI Taxonomy" id="8022"/>
    <lineage>
        <taxon>Eukaryota</taxon>
        <taxon>Metazoa</taxon>
        <taxon>Chordata</taxon>
        <taxon>Craniata</taxon>
        <taxon>Vertebrata</taxon>
        <taxon>Euteleostomi</taxon>
        <taxon>Actinopterygii</taxon>
        <taxon>Neopterygii</taxon>
        <taxon>Teleostei</taxon>
        <taxon>Protacanthopterygii</taxon>
        <taxon>Salmoniformes</taxon>
        <taxon>Salmonidae</taxon>
        <taxon>Salmoninae</taxon>
        <taxon>Oncorhynchus</taxon>
    </lineage>
</organism>
<dbReference type="GO" id="GO:0006401">
    <property type="term" value="P:RNA catabolic process"/>
    <property type="evidence" value="ECO:0007669"/>
    <property type="project" value="TreeGrafter"/>
</dbReference>
<sequence>MPISSSIAVVSNPCQFLRLSQFLFYIEFHTSSDCKPKDYLRYAHGLISEYISEDLSKALLKHLQLPELSSPKEVEPPSKKRKLTDKPLEAGEDYTKFNRSDFSRKPPKKMSAAQKTLAKVDKTGMKSMSAFFSPKGKAEKK</sequence>
<dbReference type="PANTHER" id="PTHR13383">
    <property type="entry name" value="RIBONUCLEASE H2 SUBUNIT B"/>
    <property type="match status" value="1"/>
</dbReference>
<dbReference type="GO" id="GO:0005654">
    <property type="term" value="C:nucleoplasm"/>
    <property type="evidence" value="ECO:0007669"/>
    <property type="project" value="TreeGrafter"/>
</dbReference>
<feature type="region of interest" description="Disordered" evidence="1">
    <location>
        <begin position="67"/>
        <end position="91"/>
    </location>
</feature>
<accession>A0A060Y882</accession>
<gene>
    <name evidence="2" type="ORF">GSONMT00006241001</name>
</gene>
<reference evidence="2" key="1">
    <citation type="journal article" date="2014" name="Nat. Commun.">
        <title>The rainbow trout genome provides novel insights into evolution after whole-genome duplication in vertebrates.</title>
        <authorList>
            <person name="Berthelot C."/>
            <person name="Brunet F."/>
            <person name="Chalopin D."/>
            <person name="Juanchich A."/>
            <person name="Bernard M."/>
            <person name="Noel B."/>
            <person name="Bento P."/>
            <person name="Da Silva C."/>
            <person name="Labadie K."/>
            <person name="Alberti A."/>
            <person name="Aury J.M."/>
            <person name="Louis A."/>
            <person name="Dehais P."/>
            <person name="Bardou P."/>
            <person name="Montfort J."/>
            <person name="Klopp C."/>
            <person name="Cabau C."/>
            <person name="Gaspin C."/>
            <person name="Thorgaard G.H."/>
            <person name="Boussaha M."/>
            <person name="Quillet E."/>
            <person name="Guyomard R."/>
            <person name="Galiana D."/>
            <person name="Bobe J."/>
            <person name="Volff J.N."/>
            <person name="Genet C."/>
            <person name="Wincker P."/>
            <person name="Jaillon O."/>
            <person name="Roest Crollius H."/>
            <person name="Guiguen Y."/>
        </authorList>
    </citation>
    <scope>NUCLEOTIDE SEQUENCE [LARGE SCALE GENOMIC DNA]</scope>
</reference>
<proteinExistence type="predicted"/>
<dbReference type="InterPro" id="IPR040456">
    <property type="entry name" value="RNase_H2_suB"/>
</dbReference>
<dbReference type="PANTHER" id="PTHR13383:SF11">
    <property type="entry name" value="RIBONUCLEASE H2 SUBUNIT B"/>
    <property type="match status" value="1"/>
</dbReference>
<evidence type="ECO:0000313" key="3">
    <source>
        <dbReference type="Proteomes" id="UP000193380"/>
    </source>
</evidence>
<dbReference type="Proteomes" id="UP000193380">
    <property type="component" value="Unassembled WGS sequence"/>
</dbReference>
<feature type="compositionally biased region" description="Basic and acidic residues" evidence="1">
    <location>
        <begin position="70"/>
        <end position="91"/>
    </location>
</feature>
<name>A0A060Y882_ONCMY</name>
<dbReference type="EMBL" id="FR906870">
    <property type="protein sequence ID" value="CDQ85599.1"/>
    <property type="molecule type" value="Genomic_DNA"/>
</dbReference>
<dbReference type="STRING" id="8022.A0A060Y882"/>
<reference evidence="2" key="2">
    <citation type="submission" date="2014-03" db="EMBL/GenBank/DDBJ databases">
        <authorList>
            <person name="Genoscope - CEA"/>
        </authorList>
    </citation>
    <scope>NUCLEOTIDE SEQUENCE</scope>
</reference>